<dbReference type="EMBL" id="GBRH01270624">
    <property type="protein sequence ID" value="JAD27271.1"/>
    <property type="molecule type" value="Transcribed_RNA"/>
</dbReference>
<reference evidence="1" key="1">
    <citation type="submission" date="2014-09" db="EMBL/GenBank/DDBJ databases">
        <authorList>
            <person name="Magalhaes I.L.F."/>
            <person name="Oliveira U."/>
            <person name="Santos F.R."/>
            <person name="Vidigal T.H.D.A."/>
            <person name="Brescovit A.D."/>
            <person name="Santos A.J."/>
        </authorList>
    </citation>
    <scope>NUCLEOTIDE SEQUENCE</scope>
    <source>
        <tissue evidence="1">Shoot tissue taken approximately 20 cm above the soil surface</tissue>
    </source>
</reference>
<accession>A0A0A8YL81</accession>
<name>A0A0A8YL81_ARUDO</name>
<dbReference type="AlphaFoldDB" id="A0A0A8YL81"/>
<reference evidence="1" key="2">
    <citation type="journal article" date="2015" name="Data Brief">
        <title>Shoot transcriptome of the giant reed, Arundo donax.</title>
        <authorList>
            <person name="Barrero R.A."/>
            <person name="Guerrero F.D."/>
            <person name="Moolhuijzen P."/>
            <person name="Goolsby J.A."/>
            <person name="Tidwell J."/>
            <person name="Bellgard S.E."/>
            <person name="Bellgard M.I."/>
        </authorList>
    </citation>
    <scope>NUCLEOTIDE SEQUENCE</scope>
    <source>
        <tissue evidence="1">Shoot tissue taken approximately 20 cm above the soil surface</tissue>
    </source>
</reference>
<organism evidence="1">
    <name type="scientific">Arundo donax</name>
    <name type="common">Giant reed</name>
    <name type="synonym">Donax arundinaceus</name>
    <dbReference type="NCBI Taxonomy" id="35708"/>
    <lineage>
        <taxon>Eukaryota</taxon>
        <taxon>Viridiplantae</taxon>
        <taxon>Streptophyta</taxon>
        <taxon>Embryophyta</taxon>
        <taxon>Tracheophyta</taxon>
        <taxon>Spermatophyta</taxon>
        <taxon>Magnoliopsida</taxon>
        <taxon>Liliopsida</taxon>
        <taxon>Poales</taxon>
        <taxon>Poaceae</taxon>
        <taxon>PACMAD clade</taxon>
        <taxon>Arundinoideae</taxon>
        <taxon>Arundineae</taxon>
        <taxon>Arundo</taxon>
    </lineage>
</organism>
<sequence>MNSHSTAKYYGCLTKPIYSRKLALSKSWQQTTLP</sequence>
<evidence type="ECO:0000313" key="1">
    <source>
        <dbReference type="EMBL" id="JAD27271.1"/>
    </source>
</evidence>
<proteinExistence type="predicted"/>
<protein>
    <submittedName>
        <fullName evidence="1">Uncharacterized protein</fullName>
    </submittedName>
</protein>